<dbReference type="AlphaFoldDB" id="A0ABD3PVA4"/>
<comment type="cofactor">
    <cofactor evidence="5">
        <name>Mg(2+)</name>
        <dbReference type="ChEBI" id="CHEBI:18420"/>
    </cofactor>
    <cofactor evidence="5">
        <name>Mn(2+)</name>
        <dbReference type="ChEBI" id="CHEBI:29035"/>
    </cofactor>
    <text evidence="5">Probably binds two magnesium or manganese ions per subunit.</text>
</comment>
<keyword evidence="3" id="KW-0378">Hydrolase</keyword>
<comment type="similarity">
    <text evidence="1">Belongs to the DNA repair enzymes AP/ExoA family.</text>
</comment>
<feature type="binding site" evidence="5">
    <location>
        <position position="7"/>
    </location>
    <ligand>
        <name>Mg(2+)</name>
        <dbReference type="ChEBI" id="CHEBI:18420"/>
        <label>1</label>
    </ligand>
</feature>
<proteinExistence type="inferred from homology"/>
<evidence type="ECO:0000313" key="10">
    <source>
        <dbReference type="Proteomes" id="UP001516023"/>
    </source>
</evidence>
<evidence type="ECO:0000256" key="5">
    <source>
        <dbReference type="PIRSR" id="PIRSR604808-2"/>
    </source>
</evidence>
<feature type="compositionally biased region" description="Polar residues" evidence="7">
    <location>
        <begin position="588"/>
        <end position="598"/>
    </location>
</feature>
<feature type="binding site" evidence="5">
    <location>
        <position position="181"/>
    </location>
    <ligand>
        <name>Mg(2+)</name>
        <dbReference type="ChEBI" id="CHEBI:18420"/>
        <label>1</label>
    </ligand>
</feature>
<dbReference type="EMBL" id="JABMIG020000111">
    <property type="protein sequence ID" value="KAL3791696.1"/>
    <property type="molecule type" value="Genomic_DNA"/>
</dbReference>
<feature type="domain" description="Endonuclease/exonuclease/phosphatase" evidence="8">
    <location>
        <begin position="4"/>
        <end position="199"/>
    </location>
</feature>
<dbReference type="SUPFAM" id="SSF56219">
    <property type="entry name" value="DNase I-like"/>
    <property type="match status" value="1"/>
</dbReference>
<evidence type="ECO:0000259" key="8">
    <source>
        <dbReference type="Pfam" id="PF03372"/>
    </source>
</evidence>
<feature type="compositionally biased region" description="Polar residues" evidence="7">
    <location>
        <begin position="558"/>
        <end position="567"/>
    </location>
</feature>
<sequence length="598" mass="66651">MLIVSWNVAGLKPALQKIHTDYANDTTANARSSSKPSPFATYLALHGDISILCLQEHKIPLASLSSRSEPHQCSSVTGYESFWSCNTNAKSRGFNGVVTYAKVGMVRSADAFPLKDEELDSQGRCVMTNHGSWVLFNVYVPNGGMTPEGLVNKMRFLNALRRAMKRQRQEGMRVVLVGDMNAKIDKRDLYWRHRVLNIDDVLEQIRAIRRDDADCDIPPWKVDIERHWDTISSVCQTVEAIPCMTTNPTTKQTFNKFRARVKLPDGKNVMLGSNEDSAEEALESYSFDERFFVDPENGASTLIRKKNVLGIDSLAELMAKIANVKWDEKILRAIAESDEAGLNPDSPSYLWMKMLIEEDGMVDVFRHFYSEAEARQFTNKRYTNEGGRIDFTFVDKPLLEFVDKGDNQTLRCGKESHDNPLGEEAALMAATANGLFEPGTYAGGGIAIPTKRALDSQFGPPHTGMIYTPPSYSDHIAISLFMKSSFDELTGTLTLDWKDSATRKSQPHKKQRSIASFLCASAPKQSDSSGVFTSLNDKKRLMPSDNAATKKKTLASYFGNSNMSNIGPRSASSHSRTKSASTHGKKIPQNNILNHFKK</sequence>
<evidence type="ECO:0000256" key="1">
    <source>
        <dbReference type="ARBA" id="ARBA00007092"/>
    </source>
</evidence>
<feature type="site" description="Transition state stabilizer" evidence="6">
    <location>
        <position position="181"/>
    </location>
</feature>
<dbReference type="PANTHER" id="PTHR22748">
    <property type="entry name" value="AP ENDONUCLEASE"/>
    <property type="match status" value="1"/>
</dbReference>
<dbReference type="Pfam" id="PF03372">
    <property type="entry name" value="Exo_endo_phos"/>
    <property type="match status" value="1"/>
</dbReference>
<evidence type="ECO:0000256" key="2">
    <source>
        <dbReference type="ARBA" id="ARBA00022723"/>
    </source>
</evidence>
<feature type="binding site" evidence="5">
    <location>
        <position position="56"/>
    </location>
    <ligand>
        <name>Mg(2+)</name>
        <dbReference type="ChEBI" id="CHEBI:18420"/>
        <label>1</label>
    </ligand>
</feature>
<dbReference type="InterPro" id="IPR005135">
    <property type="entry name" value="Endo/exonuclease/phosphatase"/>
</dbReference>
<accession>A0ABD3PVA4</accession>
<dbReference type="InterPro" id="IPR004808">
    <property type="entry name" value="AP_endonuc_1"/>
</dbReference>
<gene>
    <name evidence="9" type="ORF">HJC23_003953</name>
</gene>
<dbReference type="PANTHER" id="PTHR22748:SF4">
    <property type="entry name" value="DNA-(APURINIC OR APYRIMIDINIC SITE) ENDONUCLEASE 2"/>
    <property type="match status" value="1"/>
</dbReference>
<evidence type="ECO:0000256" key="4">
    <source>
        <dbReference type="ARBA" id="ARBA00022842"/>
    </source>
</evidence>
<reference evidence="9 10" key="1">
    <citation type="journal article" date="2020" name="G3 (Bethesda)">
        <title>Improved Reference Genome for Cyclotella cryptica CCMP332, a Model for Cell Wall Morphogenesis, Salinity Adaptation, and Lipid Production in Diatoms (Bacillariophyta).</title>
        <authorList>
            <person name="Roberts W.R."/>
            <person name="Downey K.M."/>
            <person name="Ruck E.C."/>
            <person name="Traller J.C."/>
            <person name="Alverson A.J."/>
        </authorList>
    </citation>
    <scope>NUCLEOTIDE SEQUENCE [LARGE SCALE GENOMIC DNA]</scope>
    <source>
        <strain evidence="9 10">CCMP332</strain>
    </source>
</reference>
<evidence type="ECO:0000313" key="9">
    <source>
        <dbReference type="EMBL" id="KAL3791696.1"/>
    </source>
</evidence>
<comment type="caution">
    <text evidence="9">The sequence shown here is derived from an EMBL/GenBank/DDBJ whole genome shotgun (WGS) entry which is preliminary data.</text>
</comment>
<evidence type="ECO:0000256" key="3">
    <source>
        <dbReference type="ARBA" id="ARBA00022801"/>
    </source>
</evidence>
<feature type="site" description="Important for catalytic activity" evidence="6">
    <location>
        <position position="390"/>
    </location>
</feature>
<name>A0ABD3PVA4_9STRA</name>
<keyword evidence="5" id="KW-0464">Manganese</keyword>
<feature type="compositionally biased region" description="Low complexity" evidence="7">
    <location>
        <begin position="569"/>
        <end position="582"/>
    </location>
</feature>
<dbReference type="InterPro" id="IPR036691">
    <property type="entry name" value="Endo/exonu/phosph_ase_sf"/>
</dbReference>
<keyword evidence="10" id="KW-1185">Reference proteome</keyword>
<dbReference type="GO" id="GO:0046872">
    <property type="term" value="F:metal ion binding"/>
    <property type="evidence" value="ECO:0007669"/>
    <property type="project" value="UniProtKB-KW"/>
</dbReference>
<dbReference type="Proteomes" id="UP001516023">
    <property type="component" value="Unassembled WGS sequence"/>
</dbReference>
<keyword evidence="4 5" id="KW-0460">Magnesium</keyword>
<organism evidence="9 10">
    <name type="scientific">Cyclotella cryptica</name>
    <dbReference type="NCBI Taxonomy" id="29204"/>
    <lineage>
        <taxon>Eukaryota</taxon>
        <taxon>Sar</taxon>
        <taxon>Stramenopiles</taxon>
        <taxon>Ochrophyta</taxon>
        <taxon>Bacillariophyta</taxon>
        <taxon>Coscinodiscophyceae</taxon>
        <taxon>Thalassiosirophycidae</taxon>
        <taxon>Stephanodiscales</taxon>
        <taxon>Stephanodiscaceae</taxon>
        <taxon>Cyclotella</taxon>
    </lineage>
</organism>
<feature type="binding site" evidence="5">
    <location>
        <position position="179"/>
    </location>
    <ligand>
        <name>Mg(2+)</name>
        <dbReference type="ChEBI" id="CHEBI:18420"/>
        <label>1</label>
    </ligand>
</feature>
<keyword evidence="2 5" id="KW-0479">Metal-binding</keyword>
<dbReference type="Gene3D" id="3.60.10.10">
    <property type="entry name" value="Endonuclease/exonuclease/phosphatase"/>
    <property type="match status" value="2"/>
</dbReference>
<dbReference type="PROSITE" id="PS51435">
    <property type="entry name" value="AP_NUCLEASE_F1_4"/>
    <property type="match status" value="1"/>
</dbReference>
<evidence type="ECO:0000256" key="7">
    <source>
        <dbReference type="SAM" id="MobiDB-lite"/>
    </source>
</evidence>
<feature type="region of interest" description="Disordered" evidence="7">
    <location>
        <begin position="558"/>
        <end position="598"/>
    </location>
</feature>
<dbReference type="GO" id="GO:0016787">
    <property type="term" value="F:hydrolase activity"/>
    <property type="evidence" value="ECO:0007669"/>
    <property type="project" value="UniProtKB-KW"/>
</dbReference>
<evidence type="ECO:0000256" key="6">
    <source>
        <dbReference type="PIRSR" id="PIRSR604808-3"/>
    </source>
</evidence>
<protein>
    <recommendedName>
        <fullName evidence="8">Endonuclease/exonuclease/phosphatase domain-containing protein</fullName>
    </recommendedName>
</protein>